<dbReference type="SMART" id="SM00185">
    <property type="entry name" value="ARM"/>
    <property type="match status" value="5"/>
</dbReference>
<feature type="compositionally biased region" description="Low complexity" evidence="1">
    <location>
        <begin position="350"/>
        <end position="364"/>
    </location>
</feature>
<dbReference type="PANTHER" id="PTHR44329">
    <property type="entry name" value="SERINE/THREONINE-PROTEIN KINASE TNNI3K-RELATED"/>
    <property type="match status" value="1"/>
</dbReference>
<evidence type="ECO:0000313" key="3">
    <source>
        <dbReference type="EMBL" id="KDQ13809.1"/>
    </source>
</evidence>
<keyword evidence="4" id="KW-1185">Reference proteome</keyword>
<dbReference type="InterPro" id="IPR011989">
    <property type="entry name" value="ARM-like"/>
</dbReference>
<protein>
    <recommendedName>
        <fullName evidence="2">Protein kinase domain-containing protein</fullName>
    </recommendedName>
</protein>
<dbReference type="InterPro" id="IPR051681">
    <property type="entry name" value="Ser/Thr_Kinases-Pseudokinases"/>
</dbReference>
<dbReference type="EMBL" id="KL198041">
    <property type="protein sequence ID" value="KDQ13809.1"/>
    <property type="molecule type" value="Genomic_DNA"/>
</dbReference>
<feature type="region of interest" description="Disordered" evidence="1">
    <location>
        <begin position="502"/>
        <end position="534"/>
    </location>
</feature>
<proteinExistence type="predicted"/>
<dbReference type="PROSITE" id="PS50011">
    <property type="entry name" value="PROTEIN_KINASE_DOM"/>
    <property type="match status" value="1"/>
</dbReference>
<dbReference type="GO" id="GO:0005524">
    <property type="term" value="F:ATP binding"/>
    <property type="evidence" value="ECO:0007669"/>
    <property type="project" value="InterPro"/>
</dbReference>
<feature type="domain" description="Protein kinase" evidence="2">
    <location>
        <begin position="47"/>
        <end position="292"/>
    </location>
</feature>
<dbReference type="AlphaFoldDB" id="A0A067ME49"/>
<organism evidence="3 4">
    <name type="scientific">Botryobasidium botryosum (strain FD-172 SS1)</name>
    <dbReference type="NCBI Taxonomy" id="930990"/>
    <lineage>
        <taxon>Eukaryota</taxon>
        <taxon>Fungi</taxon>
        <taxon>Dikarya</taxon>
        <taxon>Basidiomycota</taxon>
        <taxon>Agaricomycotina</taxon>
        <taxon>Agaricomycetes</taxon>
        <taxon>Cantharellales</taxon>
        <taxon>Botryobasidiaceae</taxon>
        <taxon>Botryobasidium</taxon>
    </lineage>
</organism>
<dbReference type="InterPro" id="IPR000719">
    <property type="entry name" value="Prot_kinase_dom"/>
</dbReference>
<dbReference type="Gene3D" id="1.10.510.10">
    <property type="entry name" value="Transferase(Phosphotransferase) domain 1"/>
    <property type="match status" value="1"/>
</dbReference>
<dbReference type="GO" id="GO:0004674">
    <property type="term" value="F:protein serine/threonine kinase activity"/>
    <property type="evidence" value="ECO:0007669"/>
    <property type="project" value="TreeGrafter"/>
</dbReference>
<dbReference type="Pfam" id="PF07714">
    <property type="entry name" value="PK_Tyr_Ser-Thr"/>
    <property type="match status" value="1"/>
</dbReference>
<evidence type="ECO:0000256" key="1">
    <source>
        <dbReference type="SAM" id="MobiDB-lite"/>
    </source>
</evidence>
<reference evidence="4" key="1">
    <citation type="journal article" date="2014" name="Proc. Natl. Acad. Sci. U.S.A.">
        <title>Extensive sampling of basidiomycete genomes demonstrates inadequacy of the white-rot/brown-rot paradigm for wood decay fungi.</title>
        <authorList>
            <person name="Riley R."/>
            <person name="Salamov A.A."/>
            <person name="Brown D.W."/>
            <person name="Nagy L.G."/>
            <person name="Floudas D."/>
            <person name="Held B.W."/>
            <person name="Levasseur A."/>
            <person name="Lombard V."/>
            <person name="Morin E."/>
            <person name="Otillar R."/>
            <person name="Lindquist E.A."/>
            <person name="Sun H."/>
            <person name="LaButti K.M."/>
            <person name="Schmutz J."/>
            <person name="Jabbour D."/>
            <person name="Luo H."/>
            <person name="Baker S.E."/>
            <person name="Pisabarro A.G."/>
            <person name="Walton J.D."/>
            <person name="Blanchette R.A."/>
            <person name="Henrissat B."/>
            <person name="Martin F."/>
            <person name="Cullen D."/>
            <person name="Hibbett D.S."/>
            <person name="Grigoriev I.V."/>
        </authorList>
    </citation>
    <scope>NUCLEOTIDE SEQUENCE [LARGE SCALE GENOMIC DNA]</scope>
    <source>
        <strain evidence="4">FD-172 SS1</strain>
    </source>
</reference>
<dbReference type="HOGENOM" id="CLU_008473_0_0_1"/>
<feature type="region of interest" description="Disordered" evidence="1">
    <location>
        <begin position="287"/>
        <end position="395"/>
    </location>
</feature>
<dbReference type="InterPro" id="IPR001245">
    <property type="entry name" value="Ser-Thr/Tyr_kinase_cat_dom"/>
</dbReference>
<name>A0A067ME49_BOTB1</name>
<dbReference type="InterPro" id="IPR016024">
    <property type="entry name" value="ARM-type_fold"/>
</dbReference>
<dbReference type="SUPFAM" id="SSF56112">
    <property type="entry name" value="Protein kinase-like (PK-like)"/>
    <property type="match status" value="1"/>
</dbReference>
<dbReference type="Proteomes" id="UP000027195">
    <property type="component" value="Unassembled WGS sequence"/>
</dbReference>
<dbReference type="InterPro" id="IPR011009">
    <property type="entry name" value="Kinase-like_dom_sf"/>
</dbReference>
<feature type="compositionally biased region" description="Polar residues" evidence="1">
    <location>
        <begin position="381"/>
        <end position="395"/>
    </location>
</feature>
<dbReference type="InterPro" id="IPR000225">
    <property type="entry name" value="Armadillo"/>
</dbReference>
<dbReference type="OrthoDB" id="1668230at2759"/>
<evidence type="ECO:0000259" key="2">
    <source>
        <dbReference type="PROSITE" id="PS50011"/>
    </source>
</evidence>
<dbReference type="STRING" id="930990.A0A067ME49"/>
<dbReference type="InParanoid" id="A0A067ME49"/>
<evidence type="ECO:0000313" key="4">
    <source>
        <dbReference type="Proteomes" id="UP000027195"/>
    </source>
</evidence>
<dbReference type="SUPFAM" id="SSF48371">
    <property type="entry name" value="ARM repeat"/>
    <property type="match status" value="1"/>
</dbReference>
<dbReference type="Gene3D" id="1.25.10.10">
    <property type="entry name" value="Leucine-rich Repeat Variant"/>
    <property type="match status" value="2"/>
</dbReference>
<sequence>MATTLAYASDERAMSGLAANYGFRQPGSPQRPVVAAPQLIIPPHQISADTKPPSTSSVANTFRGVWGGSVVAVKKLPAECPRPALIEHVRRSQSIRNPHLLQILGASPLDADPPYIVTPYLMNGTIMEYLSNHPTVARIKAVYQIALGMSHLHSLKVIHGRLKPTNILINDHGHVCITDYGLYQLNNIPASSPRYYSPEAWKGAVSKPSDVYAFAMTSYEILAMTKPWGFLSDTQIYQLVVRENERPDRPYLEAPHEIISRDWELLEAAWHSDPNARPTFSEIVTRLSEPLPTEPAPSPNRGQREESEAQPRASDASGVGVTLEDNHLVFPAPPPYPLSRSPSGRTNVTPPGSRVPSVSASPPSSRDRSISVASESHRSQRSQYTPHNSPPQTANIFHTVLSPPRQPLQIDSEAASRSTLFSTPHVSSLRARPSTAAMSVPPSRRIPLVPQWSRGAMSVTDTERTSSLFDGTTYESELFSPPPTASQLTPDSMDTFRRQTDEHPYRAGSPTPSSVMLPAPNAGRDRQGSVGSASLHPRWMGYASQLGTLPTLAQGSESLSVRSGSKATSITPNKPSAVLLVGALQAEINEGRKQDVIDHYLHSIEQLIVESEKEAEKLITAGIIPTLIHLLKSRAVDGIGLDMILKLLGHLSYDPLSANIIFRTNTTTTLLEIVNTSGHDDTITLGIWCLSRTSRSAELAVELIKSNIVPSLLGRGLTGATLTVQAASWCLGNLIHNDTLADMLSVFPDVAQSIIDNLKRTLEVPLPHPDTICAAIYPIARMSRSVKLAKTLAKLGCIEPLVRCLTTFDHPDILDSSARAIGCLMRPNSADLSKLLLDAGAAGGLARLPRVIPTEAVHPLESFAFAIQRFSAAEWGAGTRKALVEAGVVDSLLAALRTAADIPYPKAHIQLALAIAALSDVGGSGLRKEIVRAGGIDILKRVGEQGNKDVAKACGMAITTVTGNIWTRNTTSAKVALMHDWSGGCPHQQPSCPVIDI</sequence>
<accession>A0A067ME49</accession>
<gene>
    <name evidence="3" type="ORF">BOTBODRAFT_33247</name>
</gene>